<proteinExistence type="predicted"/>
<sequence length="363" mass="40877">MAVLWLLLLAGLPTFLLGVFVRVAIENFLTADIPSTLKHPVKLWFMHCIGQYLIALTPNFSELVREDIVSGSTKVAAVLGSVVENSYHGLCSFLASETDSVVLMVGYRKLPSYHHPVLANDCLSATIYFLTHLESFAVDPSRVVLCGESIGGWAVATVMQVLTRIPSLPQVQAQVLIQPILNFVNFQLPSYQQSKNVPFLTRDMLFLCLCKYLAIDLSWKDAMLAGAVIPLDKWKKYQKWISHENIPRRFWGQFSQPESLGPFNEAAYLESKHIWSAEISPVLADDKVISQLPKTLLVSCENDILRDDVLLYKKRLEDQGVPVNWYHVEDGFHGCIMLLDKKYLSFPCSMKAAKAVIGYIKRI</sequence>
<dbReference type="PANTHER" id="PTHR48081">
    <property type="entry name" value="AB HYDROLASE SUPERFAMILY PROTEIN C4A8.06C"/>
    <property type="match status" value="1"/>
</dbReference>
<dbReference type="InterPro" id="IPR029058">
    <property type="entry name" value="AB_hydrolase_fold"/>
</dbReference>
<organism evidence="3 4">
    <name type="scientific">Microtus ochrogaster</name>
    <name type="common">Prairie vole</name>
    <dbReference type="NCBI Taxonomy" id="79684"/>
    <lineage>
        <taxon>Eukaryota</taxon>
        <taxon>Metazoa</taxon>
        <taxon>Chordata</taxon>
        <taxon>Craniata</taxon>
        <taxon>Vertebrata</taxon>
        <taxon>Euteleostomi</taxon>
        <taxon>Mammalia</taxon>
        <taxon>Eutheria</taxon>
        <taxon>Euarchontoglires</taxon>
        <taxon>Glires</taxon>
        <taxon>Rodentia</taxon>
        <taxon>Myomorpha</taxon>
        <taxon>Muroidea</taxon>
        <taxon>Cricetidae</taxon>
        <taxon>Arvicolinae</taxon>
        <taxon>Microtus</taxon>
    </lineage>
</organism>
<dbReference type="SUPFAM" id="SSF53474">
    <property type="entry name" value="alpha/beta-Hydrolases"/>
    <property type="match status" value="1"/>
</dbReference>
<name>A0A8J6L3Y8_MICOH</name>
<dbReference type="EMBL" id="JAATJU010008000">
    <property type="protein sequence ID" value="KAH0519083.1"/>
    <property type="molecule type" value="Genomic_DNA"/>
</dbReference>
<reference evidence="3" key="1">
    <citation type="submission" date="2020-03" db="EMBL/GenBank/DDBJ databases">
        <title>Studies in the Genomics of Life Span.</title>
        <authorList>
            <person name="Glass D."/>
        </authorList>
    </citation>
    <scope>NUCLEOTIDE SEQUENCE</scope>
    <source>
        <strain evidence="3">LTLLF</strain>
        <tissue evidence="3">Muscle</tissue>
    </source>
</reference>
<evidence type="ECO:0000259" key="2">
    <source>
        <dbReference type="Pfam" id="PF07859"/>
    </source>
</evidence>
<feature type="domain" description="Alpha/beta hydrolase fold-3" evidence="2">
    <location>
        <begin position="85"/>
        <end position="223"/>
    </location>
</feature>
<dbReference type="Gene3D" id="3.40.50.1820">
    <property type="entry name" value="alpha/beta hydrolase"/>
    <property type="match status" value="1"/>
</dbReference>
<dbReference type="AlphaFoldDB" id="A0A8J6L3Y8"/>
<dbReference type="Pfam" id="PF07859">
    <property type="entry name" value="Abhydrolase_3"/>
    <property type="match status" value="2"/>
</dbReference>
<dbReference type="InterPro" id="IPR050300">
    <property type="entry name" value="GDXG_lipolytic_enzyme"/>
</dbReference>
<dbReference type="Proteomes" id="UP000710432">
    <property type="component" value="Unassembled WGS sequence"/>
</dbReference>
<comment type="caution">
    <text evidence="3">The sequence shown here is derived from an EMBL/GenBank/DDBJ whole genome shotgun (WGS) entry which is preliminary data.</text>
</comment>
<evidence type="ECO:0000313" key="4">
    <source>
        <dbReference type="Proteomes" id="UP000710432"/>
    </source>
</evidence>
<accession>A0A8J6L3Y8</accession>
<keyword evidence="1" id="KW-0378">Hydrolase</keyword>
<dbReference type="PANTHER" id="PTHR48081:SF32">
    <property type="entry name" value="ALPHA_BETA HYDROLASE FOLD-3 DOMAIN-CONTAINING PROTEIN"/>
    <property type="match status" value="1"/>
</dbReference>
<feature type="domain" description="Alpha/beta hydrolase fold-3" evidence="2">
    <location>
        <begin position="266"/>
        <end position="336"/>
    </location>
</feature>
<protein>
    <submittedName>
        <fullName evidence="3">Arylacetamide deacetylase-like 4</fullName>
    </submittedName>
</protein>
<gene>
    <name evidence="3" type="ORF">LTLLF_113545</name>
</gene>
<dbReference type="InterPro" id="IPR013094">
    <property type="entry name" value="AB_hydrolase_3"/>
</dbReference>
<evidence type="ECO:0000256" key="1">
    <source>
        <dbReference type="ARBA" id="ARBA00022801"/>
    </source>
</evidence>
<evidence type="ECO:0000313" key="3">
    <source>
        <dbReference type="EMBL" id="KAH0519083.1"/>
    </source>
</evidence>
<dbReference type="GO" id="GO:0016787">
    <property type="term" value="F:hydrolase activity"/>
    <property type="evidence" value="ECO:0007669"/>
    <property type="project" value="UniProtKB-KW"/>
</dbReference>